<dbReference type="CDD" id="cd03786">
    <property type="entry name" value="GTB_UDP-GlcNAc_2-Epimerase"/>
    <property type="match status" value="1"/>
</dbReference>
<evidence type="ECO:0000313" key="4">
    <source>
        <dbReference type="Proteomes" id="UP001611548"/>
    </source>
</evidence>
<dbReference type="Proteomes" id="UP001611548">
    <property type="component" value="Unassembled WGS sequence"/>
</dbReference>
<dbReference type="Pfam" id="PF02350">
    <property type="entry name" value="Epimerase_2"/>
    <property type="match status" value="1"/>
</dbReference>
<dbReference type="SUPFAM" id="SSF53756">
    <property type="entry name" value="UDP-Glycosyltransferase/glycogen phosphorylase"/>
    <property type="match status" value="1"/>
</dbReference>
<dbReference type="RefSeq" id="WP_240483556.1">
    <property type="nucleotide sequence ID" value="NZ_JBIRWE010000001.1"/>
</dbReference>
<organism evidence="3 4">
    <name type="scientific">Streptomyces pathocidini</name>
    <dbReference type="NCBI Taxonomy" id="1650571"/>
    <lineage>
        <taxon>Bacteria</taxon>
        <taxon>Bacillati</taxon>
        <taxon>Actinomycetota</taxon>
        <taxon>Actinomycetes</taxon>
        <taxon>Kitasatosporales</taxon>
        <taxon>Streptomycetaceae</taxon>
        <taxon>Streptomyces</taxon>
    </lineage>
</organism>
<comment type="similarity">
    <text evidence="1">Belongs to the UDP-N-acetylglucosamine 2-epimerase family.</text>
</comment>
<dbReference type="EC" id="5.1.3.14" evidence="3"/>
<evidence type="ECO:0000256" key="1">
    <source>
        <dbReference type="RuleBase" id="RU003513"/>
    </source>
</evidence>
<dbReference type="GO" id="GO:0008761">
    <property type="term" value="F:UDP-N-acetylglucosamine 2-epimerase activity"/>
    <property type="evidence" value="ECO:0007669"/>
    <property type="project" value="UniProtKB-EC"/>
</dbReference>
<protein>
    <submittedName>
        <fullName evidence="3">Non-hydrolyzing UDP-N-acetylglucosamine 2-epimerase</fullName>
        <ecNumber evidence="3">5.1.3.14</ecNumber>
    </submittedName>
</protein>
<feature type="domain" description="UDP-N-acetylglucosamine 2-epimerase" evidence="2">
    <location>
        <begin position="43"/>
        <end position="368"/>
    </location>
</feature>
<comment type="caution">
    <text evidence="3">The sequence shown here is derived from an EMBL/GenBank/DDBJ whole genome shotgun (WGS) entry which is preliminary data.</text>
</comment>
<evidence type="ECO:0000313" key="3">
    <source>
        <dbReference type="EMBL" id="MFI1963491.1"/>
    </source>
</evidence>
<dbReference type="EMBL" id="JBIRWE010000001">
    <property type="protein sequence ID" value="MFI1963491.1"/>
    <property type="molecule type" value="Genomic_DNA"/>
</dbReference>
<dbReference type="InterPro" id="IPR029767">
    <property type="entry name" value="WecB-like"/>
</dbReference>
<dbReference type="PANTHER" id="PTHR43174">
    <property type="entry name" value="UDP-N-ACETYLGLUCOSAMINE 2-EPIMERASE"/>
    <property type="match status" value="1"/>
</dbReference>
<keyword evidence="1 3" id="KW-0413">Isomerase</keyword>
<dbReference type="PANTHER" id="PTHR43174:SF1">
    <property type="entry name" value="UDP-N-ACETYLGLUCOSAMINE 2-EPIMERASE"/>
    <property type="match status" value="1"/>
</dbReference>
<evidence type="ECO:0000259" key="2">
    <source>
        <dbReference type="Pfam" id="PF02350"/>
    </source>
</evidence>
<keyword evidence="4" id="KW-1185">Reference proteome</keyword>
<proteinExistence type="inferred from homology"/>
<dbReference type="InterPro" id="IPR003331">
    <property type="entry name" value="UDP_GlcNAc_Epimerase_2_dom"/>
</dbReference>
<accession>A0ABW7ULG4</accession>
<gene>
    <name evidence="3" type="primary">wecB</name>
    <name evidence="3" type="ORF">ACH429_05020</name>
</gene>
<dbReference type="NCBIfam" id="TIGR00236">
    <property type="entry name" value="wecB"/>
    <property type="match status" value="1"/>
</dbReference>
<name>A0ABW7ULG4_9ACTN</name>
<dbReference type="Gene3D" id="3.40.50.2000">
    <property type="entry name" value="Glycogen Phosphorylase B"/>
    <property type="match status" value="2"/>
</dbReference>
<sequence length="385" mass="42041">MSEEVMGNHSDRQPTGGAAVVLGTRPEIIKLASVIHELGEDAWMIHTGQHYDPMLSDVFFESLGLPTPAYKLTDVGGTTRPQQFARMLQHLDRIFTERQPEVVIVQGDTNSVSAGAQAANYHGIPVVHVEAGLRSYDRAMPEEINRQVVAALADVHCAPTQVSARNLRASGVPDEAIHVTGNTVVEATLRALPDATAITSLLDRFGLTDDSYVLATIHRPSNTDDPQRLKAILEELAHLELPVLLPLHPRTAGRIRDFGLTEILGDLIVCPPLDYTDFLGLASRSRLIVSDSGGIQEECTVIKRPVIVLRDNTERPEAIETGFARLATPGIGMRNAIAALLRDETLHRNLRHRPSPFGDGNASIRIARLARNYMRVQAESTPQAA</sequence>
<reference evidence="3 4" key="1">
    <citation type="submission" date="2024-10" db="EMBL/GenBank/DDBJ databases">
        <title>The Natural Products Discovery Center: Release of the First 8490 Sequenced Strains for Exploring Actinobacteria Biosynthetic Diversity.</title>
        <authorList>
            <person name="Kalkreuter E."/>
            <person name="Kautsar S.A."/>
            <person name="Yang D."/>
            <person name="Bader C.D."/>
            <person name="Teijaro C.N."/>
            <person name="Fluegel L."/>
            <person name="Davis C.M."/>
            <person name="Simpson J.R."/>
            <person name="Lauterbach L."/>
            <person name="Steele A.D."/>
            <person name="Gui C."/>
            <person name="Meng S."/>
            <person name="Li G."/>
            <person name="Viehrig K."/>
            <person name="Ye F."/>
            <person name="Su P."/>
            <person name="Kiefer A.F."/>
            <person name="Nichols A."/>
            <person name="Cepeda A.J."/>
            <person name="Yan W."/>
            <person name="Fan B."/>
            <person name="Jiang Y."/>
            <person name="Adhikari A."/>
            <person name="Zheng C.-J."/>
            <person name="Schuster L."/>
            <person name="Cowan T.M."/>
            <person name="Smanski M.J."/>
            <person name="Chevrette M.G."/>
            <person name="De Carvalho L.P.S."/>
            <person name="Shen B."/>
        </authorList>
    </citation>
    <scope>NUCLEOTIDE SEQUENCE [LARGE SCALE GENOMIC DNA]</scope>
    <source>
        <strain evidence="3 4">NPDC020327</strain>
    </source>
</reference>